<accession>A0A9N8MGA6</accession>
<sequence>MKNDDQNPKTLSIISMESESFYRLIKQVVERLKNENKTEKETDFIGEKEAMKLLGISSKSTLQKYRDFSYITFYKINARKILYSKSSIENFIRENKQSLDD</sequence>
<organism evidence="1 2">
    <name type="scientific">Chryseobacterium aquaeductus</name>
    <dbReference type="NCBI Taxonomy" id="2675056"/>
    <lineage>
        <taxon>Bacteria</taxon>
        <taxon>Pseudomonadati</taxon>
        <taxon>Bacteroidota</taxon>
        <taxon>Flavobacteriia</taxon>
        <taxon>Flavobacteriales</taxon>
        <taxon>Weeksellaceae</taxon>
        <taxon>Chryseobacterium group</taxon>
        <taxon>Chryseobacterium</taxon>
    </lineage>
</organism>
<protein>
    <recommendedName>
        <fullName evidence="3">Helix-turn-helix domain-containing protein</fullName>
    </recommendedName>
</protein>
<proteinExistence type="predicted"/>
<dbReference type="Proteomes" id="UP000662618">
    <property type="component" value="Unassembled WGS sequence"/>
</dbReference>
<gene>
    <name evidence="1" type="ORF">CHRY9390_01579</name>
</gene>
<evidence type="ECO:0000313" key="2">
    <source>
        <dbReference type="Proteomes" id="UP000662618"/>
    </source>
</evidence>
<dbReference type="InterPro" id="IPR009061">
    <property type="entry name" value="DNA-bd_dom_put_sf"/>
</dbReference>
<dbReference type="AlphaFoldDB" id="A0A9N8MGA6"/>
<keyword evidence="2" id="KW-1185">Reference proteome</keyword>
<dbReference type="PANTHER" id="PTHR34585">
    <property type="match status" value="1"/>
</dbReference>
<name>A0A9N8MGA6_9FLAO</name>
<reference evidence="1" key="1">
    <citation type="submission" date="2020-12" db="EMBL/GenBank/DDBJ databases">
        <authorList>
            <person name="Rodrigo-Torres L."/>
            <person name="Arahal R. D."/>
            <person name="Lucena T."/>
        </authorList>
    </citation>
    <scope>NUCLEOTIDE SEQUENCE</scope>
    <source>
        <strain evidence="1">CECT 9390</strain>
    </source>
</reference>
<comment type="caution">
    <text evidence="1">The sequence shown here is derived from an EMBL/GenBank/DDBJ whole genome shotgun (WGS) entry which is preliminary data.</text>
</comment>
<dbReference type="SUPFAM" id="SSF46955">
    <property type="entry name" value="Putative DNA-binding domain"/>
    <property type="match status" value="1"/>
</dbReference>
<evidence type="ECO:0008006" key="3">
    <source>
        <dbReference type="Google" id="ProtNLM"/>
    </source>
</evidence>
<dbReference type="EMBL" id="CAJIMS010000001">
    <property type="protein sequence ID" value="CAD7806878.1"/>
    <property type="molecule type" value="Genomic_DNA"/>
</dbReference>
<evidence type="ECO:0000313" key="1">
    <source>
        <dbReference type="EMBL" id="CAD7806878.1"/>
    </source>
</evidence>
<dbReference type="PANTHER" id="PTHR34585:SF22">
    <property type="entry name" value="HELIX-TURN-HELIX DOMAIN-CONTAINING PROTEIN"/>
    <property type="match status" value="1"/>
</dbReference>
<dbReference type="RefSeq" id="WP_162087968.1">
    <property type="nucleotide sequence ID" value="NZ_CAJIMS010000001.1"/>
</dbReference>